<evidence type="ECO:0000259" key="2">
    <source>
        <dbReference type="Pfam" id="PF01757"/>
    </source>
</evidence>
<gene>
    <name evidence="3" type="ORF">GGR36_002123</name>
</gene>
<evidence type="ECO:0000313" key="4">
    <source>
        <dbReference type="Proteomes" id="UP000561045"/>
    </source>
</evidence>
<keyword evidence="1" id="KW-1133">Transmembrane helix</keyword>
<dbReference type="GO" id="GO:0009103">
    <property type="term" value="P:lipopolysaccharide biosynthetic process"/>
    <property type="evidence" value="ECO:0007669"/>
    <property type="project" value="TreeGrafter"/>
</dbReference>
<feature type="transmembrane region" description="Helical" evidence="1">
    <location>
        <begin position="227"/>
        <end position="246"/>
    </location>
</feature>
<dbReference type="PANTHER" id="PTHR23028">
    <property type="entry name" value="ACETYLTRANSFERASE"/>
    <property type="match status" value="1"/>
</dbReference>
<dbReference type="EMBL" id="JACIET010000001">
    <property type="protein sequence ID" value="MBB4012815.1"/>
    <property type="molecule type" value="Genomic_DNA"/>
</dbReference>
<feature type="transmembrane region" description="Helical" evidence="1">
    <location>
        <begin position="159"/>
        <end position="188"/>
    </location>
</feature>
<dbReference type="InterPro" id="IPR050879">
    <property type="entry name" value="Acyltransferase_3"/>
</dbReference>
<dbReference type="PANTHER" id="PTHR23028:SF53">
    <property type="entry name" value="ACYL_TRANSF_3 DOMAIN-CONTAINING PROTEIN"/>
    <property type="match status" value="1"/>
</dbReference>
<feature type="domain" description="Acyltransferase 3" evidence="2">
    <location>
        <begin position="6"/>
        <end position="339"/>
    </location>
</feature>
<dbReference type="AlphaFoldDB" id="A0A840BHV8"/>
<dbReference type="Pfam" id="PF01757">
    <property type="entry name" value="Acyl_transf_3"/>
    <property type="match status" value="1"/>
</dbReference>
<dbReference type="Proteomes" id="UP000561045">
    <property type="component" value="Unassembled WGS sequence"/>
</dbReference>
<evidence type="ECO:0000313" key="3">
    <source>
        <dbReference type="EMBL" id="MBB4012815.1"/>
    </source>
</evidence>
<keyword evidence="4" id="KW-1185">Reference proteome</keyword>
<keyword evidence="1" id="KW-0812">Transmembrane</keyword>
<dbReference type="GO" id="GO:0016747">
    <property type="term" value="F:acyltransferase activity, transferring groups other than amino-acyl groups"/>
    <property type="evidence" value="ECO:0007669"/>
    <property type="project" value="InterPro"/>
</dbReference>
<feature type="transmembrane region" description="Helical" evidence="1">
    <location>
        <begin position="10"/>
        <end position="28"/>
    </location>
</feature>
<feature type="transmembrane region" description="Helical" evidence="1">
    <location>
        <begin position="252"/>
        <end position="270"/>
    </location>
</feature>
<keyword evidence="1" id="KW-0472">Membrane</keyword>
<feature type="transmembrane region" description="Helical" evidence="1">
    <location>
        <begin position="282"/>
        <end position="305"/>
    </location>
</feature>
<reference evidence="3 4" key="1">
    <citation type="submission" date="2020-08" db="EMBL/GenBank/DDBJ databases">
        <title>Genomic Encyclopedia of Type Strains, Phase IV (KMG-IV): sequencing the most valuable type-strain genomes for metagenomic binning, comparative biology and taxonomic classification.</title>
        <authorList>
            <person name="Goeker M."/>
        </authorList>
    </citation>
    <scope>NUCLEOTIDE SEQUENCE [LARGE SCALE GENOMIC DNA]</scope>
    <source>
        <strain evidence="3 4">DSM 106739</strain>
    </source>
</reference>
<accession>A0A840BHV8</accession>
<proteinExistence type="predicted"/>
<feature type="transmembrane region" description="Helical" evidence="1">
    <location>
        <begin position="40"/>
        <end position="58"/>
    </location>
</feature>
<dbReference type="RefSeq" id="WP_183634593.1">
    <property type="nucleotide sequence ID" value="NZ_BAABLE010000011.1"/>
</dbReference>
<dbReference type="GO" id="GO:0016020">
    <property type="term" value="C:membrane"/>
    <property type="evidence" value="ECO:0007669"/>
    <property type="project" value="TreeGrafter"/>
</dbReference>
<feature type="transmembrane region" description="Helical" evidence="1">
    <location>
        <begin position="325"/>
        <end position="343"/>
    </location>
</feature>
<sequence length="367" mass="40888">MKARIDDIEVLRGIAILCVLVQHIPDIFPWSVSPSDPPRLGWWVGVDIFFAVSGYVIARQLLPALAAAANPEARWSVIRAFWIRRAWRLLPAAWLWLALILMAVCLFNESGVFGDLQTNLEATAAGVFQYANVRLDRVFGVKPYGVSFPYWSLSLEEQFYLVLPLLVLLCGRRLLWLLLLIVLVRFAIGNLGSAFRVEGLALGVLVAIAQQHNRLAVPDWFGRLPPWVRLALIPAVLWPMLLLGKVTGSSPPPTQGIIALFATALLVIAAQDRGLLRLPRPLHGVVLWFGSRSYSLYLAQIPIFWATRELWFRAGVTSPGNGDALRFGMTACVLLIVAVELSWRFVEQPLRRYGAALASRHLAPFKA</sequence>
<dbReference type="InterPro" id="IPR002656">
    <property type="entry name" value="Acyl_transf_3_dom"/>
</dbReference>
<organism evidence="3 4">
    <name type="scientific">Niveibacterium umoris</name>
    <dbReference type="NCBI Taxonomy" id="1193620"/>
    <lineage>
        <taxon>Bacteria</taxon>
        <taxon>Pseudomonadati</taxon>
        <taxon>Pseudomonadota</taxon>
        <taxon>Betaproteobacteria</taxon>
        <taxon>Rhodocyclales</taxon>
        <taxon>Rhodocyclaceae</taxon>
        <taxon>Niveibacterium</taxon>
    </lineage>
</organism>
<protein>
    <submittedName>
        <fullName evidence="3">Peptidoglycan/LPS O-acetylase OafA/YrhL</fullName>
    </submittedName>
</protein>
<comment type="caution">
    <text evidence="3">The sequence shown here is derived from an EMBL/GenBank/DDBJ whole genome shotgun (WGS) entry which is preliminary data.</text>
</comment>
<evidence type="ECO:0000256" key="1">
    <source>
        <dbReference type="SAM" id="Phobius"/>
    </source>
</evidence>
<name>A0A840BHV8_9RHOO</name>
<feature type="transmembrane region" description="Helical" evidence="1">
    <location>
        <begin position="89"/>
        <end position="107"/>
    </location>
</feature>